<dbReference type="EMBL" id="JAIWYP010000007">
    <property type="protein sequence ID" value="KAH3799297.1"/>
    <property type="molecule type" value="Genomic_DNA"/>
</dbReference>
<reference evidence="2" key="1">
    <citation type="journal article" date="2019" name="bioRxiv">
        <title>The Genome of the Zebra Mussel, Dreissena polymorpha: A Resource for Invasive Species Research.</title>
        <authorList>
            <person name="McCartney M.A."/>
            <person name="Auch B."/>
            <person name="Kono T."/>
            <person name="Mallez S."/>
            <person name="Zhang Y."/>
            <person name="Obille A."/>
            <person name="Becker A."/>
            <person name="Abrahante J.E."/>
            <person name="Garbe J."/>
            <person name="Badalamenti J.P."/>
            <person name="Herman A."/>
            <person name="Mangelson H."/>
            <person name="Liachko I."/>
            <person name="Sullivan S."/>
            <person name="Sone E.D."/>
            <person name="Koren S."/>
            <person name="Silverstein K.A.T."/>
            <person name="Beckman K.B."/>
            <person name="Gohl D.M."/>
        </authorList>
    </citation>
    <scope>NUCLEOTIDE SEQUENCE</scope>
    <source>
        <strain evidence="2">Duluth1</strain>
        <tissue evidence="2">Whole animal</tissue>
    </source>
</reference>
<name>A0A9D4J8T7_DREPO</name>
<evidence type="ECO:0000313" key="2">
    <source>
        <dbReference type="EMBL" id="KAH3799297.1"/>
    </source>
</evidence>
<dbReference type="AlphaFoldDB" id="A0A9D4J8T7"/>
<accession>A0A9D4J8T7</accession>
<dbReference type="Proteomes" id="UP000828390">
    <property type="component" value="Unassembled WGS sequence"/>
</dbReference>
<proteinExistence type="predicted"/>
<sequence length="70" mass="7602">MITDDDDTMDHPVSALVGARACHICDNTRSRKHVRVVGGHYSGQLGFPSGIPASPNDRKSVHNLKSFSKN</sequence>
<reference evidence="2" key="2">
    <citation type="submission" date="2020-11" db="EMBL/GenBank/DDBJ databases">
        <authorList>
            <person name="McCartney M.A."/>
            <person name="Auch B."/>
            <person name="Kono T."/>
            <person name="Mallez S."/>
            <person name="Becker A."/>
            <person name="Gohl D.M."/>
            <person name="Silverstein K.A.T."/>
            <person name="Koren S."/>
            <person name="Bechman K.B."/>
            <person name="Herman A."/>
            <person name="Abrahante J.E."/>
            <person name="Garbe J."/>
        </authorList>
    </citation>
    <scope>NUCLEOTIDE SEQUENCE</scope>
    <source>
        <strain evidence="2">Duluth1</strain>
        <tissue evidence="2">Whole animal</tissue>
    </source>
</reference>
<evidence type="ECO:0000313" key="3">
    <source>
        <dbReference type="Proteomes" id="UP000828390"/>
    </source>
</evidence>
<protein>
    <submittedName>
        <fullName evidence="2">Uncharacterized protein</fullName>
    </submittedName>
</protein>
<feature type="region of interest" description="Disordered" evidence="1">
    <location>
        <begin position="47"/>
        <end position="70"/>
    </location>
</feature>
<keyword evidence="3" id="KW-1185">Reference proteome</keyword>
<gene>
    <name evidence="2" type="ORF">DPMN_152903</name>
</gene>
<organism evidence="2 3">
    <name type="scientific">Dreissena polymorpha</name>
    <name type="common">Zebra mussel</name>
    <name type="synonym">Mytilus polymorpha</name>
    <dbReference type="NCBI Taxonomy" id="45954"/>
    <lineage>
        <taxon>Eukaryota</taxon>
        <taxon>Metazoa</taxon>
        <taxon>Spiralia</taxon>
        <taxon>Lophotrochozoa</taxon>
        <taxon>Mollusca</taxon>
        <taxon>Bivalvia</taxon>
        <taxon>Autobranchia</taxon>
        <taxon>Heteroconchia</taxon>
        <taxon>Euheterodonta</taxon>
        <taxon>Imparidentia</taxon>
        <taxon>Neoheterodontei</taxon>
        <taxon>Myida</taxon>
        <taxon>Dreissenoidea</taxon>
        <taxon>Dreissenidae</taxon>
        <taxon>Dreissena</taxon>
    </lineage>
</organism>
<evidence type="ECO:0000256" key="1">
    <source>
        <dbReference type="SAM" id="MobiDB-lite"/>
    </source>
</evidence>
<comment type="caution">
    <text evidence="2">The sequence shown here is derived from an EMBL/GenBank/DDBJ whole genome shotgun (WGS) entry which is preliminary data.</text>
</comment>